<dbReference type="PANTHER" id="PTHR31212:SF5">
    <property type="entry name" value="ISOCHORISMATASE FAMILY PROTEIN FAMILY (AFU_ORTHOLOGUE AFUA_3G14500)"/>
    <property type="match status" value="1"/>
</dbReference>
<dbReference type="InterPro" id="IPR005123">
    <property type="entry name" value="Oxoglu/Fe-dep_dioxygenase_dom"/>
</dbReference>
<accession>A0AAD7EPU6</accession>
<proteinExistence type="predicted"/>
<evidence type="ECO:0000313" key="3">
    <source>
        <dbReference type="EMBL" id="KAJ7343608.1"/>
    </source>
</evidence>
<keyword evidence="4" id="KW-1185">Reference proteome</keyword>
<protein>
    <recommendedName>
        <fullName evidence="2">Fe2OG dioxygenase domain-containing protein</fullName>
    </recommendedName>
</protein>
<dbReference type="PANTHER" id="PTHR31212">
    <property type="entry name" value="ALPHA-KETOGLUTARATE-DEPENDENT DIOXYGENASE ALKB HOMOLOG 3"/>
    <property type="match status" value="1"/>
</dbReference>
<reference evidence="3" key="1">
    <citation type="submission" date="2023-03" db="EMBL/GenBank/DDBJ databases">
        <title>Massive genome expansion in bonnet fungi (Mycena s.s.) driven by repeated elements and novel gene families across ecological guilds.</title>
        <authorList>
            <consortium name="Lawrence Berkeley National Laboratory"/>
            <person name="Harder C.B."/>
            <person name="Miyauchi S."/>
            <person name="Viragh M."/>
            <person name="Kuo A."/>
            <person name="Thoen E."/>
            <person name="Andreopoulos B."/>
            <person name="Lu D."/>
            <person name="Skrede I."/>
            <person name="Drula E."/>
            <person name="Henrissat B."/>
            <person name="Morin E."/>
            <person name="Kohler A."/>
            <person name="Barry K."/>
            <person name="LaButti K."/>
            <person name="Morin E."/>
            <person name="Salamov A."/>
            <person name="Lipzen A."/>
            <person name="Mereny Z."/>
            <person name="Hegedus B."/>
            <person name="Baldrian P."/>
            <person name="Stursova M."/>
            <person name="Weitz H."/>
            <person name="Taylor A."/>
            <person name="Grigoriev I.V."/>
            <person name="Nagy L.G."/>
            <person name="Martin F."/>
            <person name="Kauserud H."/>
        </authorList>
    </citation>
    <scope>NUCLEOTIDE SEQUENCE</scope>
    <source>
        <strain evidence="3">CBHHK002</strain>
    </source>
</reference>
<evidence type="ECO:0000313" key="4">
    <source>
        <dbReference type="Proteomes" id="UP001218218"/>
    </source>
</evidence>
<dbReference type="Proteomes" id="UP001218218">
    <property type="component" value="Unassembled WGS sequence"/>
</dbReference>
<gene>
    <name evidence="3" type="ORF">DFH08DRAFT_873190</name>
</gene>
<sequence length="323" mass="35924">MSVFGKRLVCASHNKTLSFQTSMSHSQTLGAGEALGTGDSYLKLDVVPSELSAAAFDRLRDEVKWDVMHHRGGEVPRLVAVEGEVGPDGSFPIYRHPADESPPLHPFSPTVDAIRQHVQKVIQHPVNHVLIQFYRTGTDYISEHSDKTVDVVRGSNIVNVSLGAQRTMTLRMKRERAKALPGGADDFEPDPPLPPRTTQRIPLPHNSMFVMGPETNAKWLHGIKQDNRFITMKSPAETFQSGERISLTFRHIGTFLSADQNLIWGQGATGKTRETGRAVVHGAKESENLLIAFGAENHRIDFDWDEHYGLGFDVVNFKTKDEV</sequence>
<evidence type="ECO:0000256" key="1">
    <source>
        <dbReference type="SAM" id="MobiDB-lite"/>
    </source>
</evidence>
<dbReference type="EMBL" id="JARIHO010000023">
    <property type="protein sequence ID" value="KAJ7343608.1"/>
    <property type="molecule type" value="Genomic_DNA"/>
</dbReference>
<name>A0AAD7EPU6_9AGAR</name>
<dbReference type="InterPro" id="IPR027450">
    <property type="entry name" value="AlkB-like"/>
</dbReference>
<dbReference type="InterPro" id="IPR037151">
    <property type="entry name" value="AlkB-like_sf"/>
</dbReference>
<comment type="caution">
    <text evidence="3">The sequence shown here is derived from an EMBL/GenBank/DDBJ whole genome shotgun (WGS) entry which is preliminary data.</text>
</comment>
<organism evidence="3 4">
    <name type="scientific">Mycena albidolilacea</name>
    <dbReference type="NCBI Taxonomy" id="1033008"/>
    <lineage>
        <taxon>Eukaryota</taxon>
        <taxon>Fungi</taxon>
        <taxon>Dikarya</taxon>
        <taxon>Basidiomycota</taxon>
        <taxon>Agaricomycotina</taxon>
        <taxon>Agaricomycetes</taxon>
        <taxon>Agaricomycetidae</taxon>
        <taxon>Agaricales</taxon>
        <taxon>Marasmiineae</taxon>
        <taxon>Mycenaceae</taxon>
        <taxon>Mycena</taxon>
    </lineage>
</organism>
<feature type="region of interest" description="Disordered" evidence="1">
    <location>
        <begin position="180"/>
        <end position="205"/>
    </location>
</feature>
<dbReference type="PROSITE" id="PS51471">
    <property type="entry name" value="FE2OG_OXY"/>
    <property type="match status" value="1"/>
</dbReference>
<evidence type="ECO:0000259" key="2">
    <source>
        <dbReference type="PROSITE" id="PS51471"/>
    </source>
</evidence>
<dbReference type="Gene3D" id="2.60.120.590">
    <property type="entry name" value="Alpha-ketoglutarate-dependent dioxygenase AlkB-like"/>
    <property type="match status" value="1"/>
</dbReference>
<dbReference type="SUPFAM" id="SSF51197">
    <property type="entry name" value="Clavaminate synthase-like"/>
    <property type="match status" value="1"/>
</dbReference>
<dbReference type="InterPro" id="IPR032854">
    <property type="entry name" value="ALKBH3"/>
</dbReference>
<dbReference type="Pfam" id="PF13532">
    <property type="entry name" value="2OG-FeII_Oxy_2"/>
    <property type="match status" value="1"/>
</dbReference>
<feature type="domain" description="Fe2OG dioxygenase" evidence="2">
    <location>
        <begin position="125"/>
        <end position="253"/>
    </location>
</feature>
<dbReference type="AlphaFoldDB" id="A0AAD7EPU6"/>
<dbReference type="GO" id="GO:0051213">
    <property type="term" value="F:dioxygenase activity"/>
    <property type="evidence" value="ECO:0007669"/>
    <property type="project" value="InterPro"/>
</dbReference>
<dbReference type="GO" id="GO:0006307">
    <property type="term" value="P:DNA alkylation repair"/>
    <property type="evidence" value="ECO:0007669"/>
    <property type="project" value="InterPro"/>
</dbReference>